<dbReference type="PANTHER" id="PTHR34957">
    <property type="entry name" value="NUCLEAR TRANSPORT FACTOR 2 (NTF2) FAMILY PROTEIN"/>
    <property type="match status" value="1"/>
</dbReference>
<dbReference type="EMBL" id="QGKW02001660">
    <property type="protein sequence ID" value="KAF2578090.1"/>
    <property type="molecule type" value="Genomic_DNA"/>
</dbReference>
<evidence type="ECO:0000313" key="2">
    <source>
        <dbReference type="EMBL" id="KAF2578090.1"/>
    </source>
</evidence>
<dbReference type="InterPro" id="IPR032710">
    <property type="entry name" value="NTF2-like_dom_sf"/>
</dbReference>
<accession>A0A8S9J720</accession>
<dbReference type="SUPFAM" id="SSF54427">
    <property type="entry name" value="NTF2-like"/>
    <property type="match status" value="1"/>
</dbReference>
<evidence type="ECO:0000313" key="3">
    <source>
        <dbReference type="Proteomes" id="UP000712281"/>
    </source>
</evidence>
<gene>
    <name evidence="2" type="ORF">F2Q68_00002768</name>
</gene>
<dbReference type="Pfam" id="PF13474">
    <property type="entry name" value="SnoaL_3"/>
    <property type="match status" value="1"/>
</dbReference>
<organism evidence="2 3">
    <name type="scientific">Brassica cretica</name>
    <name type="common">Mustard</name>
    <dbReference type="NCBI Taxonomy" id="69181"/>
    <lineage>
        <taxon>Eukaryota</taxon>
        <taxon>Viridiplantae</taxon>
        <taxon>Streptophyta</taxon>
        <taxon>Embryophyta</taxon>
        <taxon>Tracheophyta</taxon>
        <taxon>Spermatophyta</taxon>
        <taxon>Magnoliopsida</taxon>
        <taxon>eudicotyledons</taxon>
        <taxon>Gunneridae</taxon>
        <taxon>Pentapetalae</taxon>
        <taxon>rosids</taxon>
        <taxon>malvids</taxon>
        <taxon>Brassicales</taxon>
        <taxon>Brassicaceae</taxon>
        <taxon>Brassiceae</taxon>
        <taxon>Brassica</taxon>
    </lineage>
</organism>
<comment type="caution">
    <text evidence="2">The sequence shown here is derived from an EMBL/GenBank/DDBJ whole genome shotgun (WGS) entry which is preliminary data.</text>
</comment>
<dbReference type="AlphaFoldDB" id="A0A8S9J720"/>
<proteinExistence type="predicted"/>
<feature type="domain" description="SnoaL-like" evidence="1">
    <location>
        <begin position="104"/>
        <end position="215"/>
    </location>
</feature>
<protein>
    <recommendedName>
        <fullName evidence="1">SnoaL-like domain-containing protein</fullName>
    </recommendedName>
</protein>
<name>A0A8S9J720_BRACR</name>
<sequence>MHTKKIGTGSVILKPMAVIGPKVINVGLVTSLCVGSNSKPSRDHFSVWFVPRSYFTCLKSYPIHWNSNTFGLGPLKLHNKDVDSVSLDENTLKQDLEAAIHEENYVEAARIRDILKELQEDNKASPCCVHPGAKGITGYDDVMESWEVVWMNYEFPLRIELKDVEADVRGEVGYVTSMEFVKTKGSSSWGAQFVSNVFERIDGQWFICIHHASPVDI</sequence>
<dbReference type="Gene3D" id="3.10.450.50">
    <property type="match status" value="1"/>
</dbReference>
<dbReference type="InterPro" id="IPR037401">
    <property type="entry name" value="SnoaL-like"/>
</dbReference>
<evidence type="ECO:0000259" key="1">
    <source>
        <dbReference type="Pfam" id="PF13474"/>
    </source>
</evidence>
<dbReference type="Proteomes" id="UP000712281">
    <property type="component" value="Unassembled WGS sequence"/>
</dbReference>
<reference evidence="2" key="1">
    <citation type="submission" date="2019-12" db="EMBL/GenBank/DDBJ databases">
        <title>Genome sequencing and annotation of Brassica cretica.</title>
        <authorList>
            <person name="Studholme D.J."/>
            <person name="Sarris P.F."/>
        </authorList>
    </citation>
    <scope>NUCLEOTIDE SEQUENCE</scope>
    <source>
        <strain evidence="2">PFS-001/15</strain>
        <tissue evidence="2">Leaf</tissue>
    </source>
</reference>
<dbReference type="PANTHER" id="PTHR34957:SF1">
    <property type="entry name" value="NUCLEAR TRANSPORT FACTOR 2 (NTF2) FAMILY PROTEIN"/>
    <property type="match status" value="1"/>
</dbReference>